<dbReference type="PRINTS" id="PR01438">
    <property type="entry name" value="UNVRSLSTRESS"/>
</dbReference>
<keyword evidence="4" id="KW-1185">Reference proteome</keyword>
<proteinExistence type="inferred from homology"/>
<dbReference type="SUPFAM" id="SSF52402">
    <property type="entry name" value="Adenine nucleotide alpha hydrolases-like"/>
    <property type="match status" value="2"/>
</dbReference>
<dbReference type="EMBL" id="VBSB01000036">
    <property type="protein sequence ID" value="NTY63902.1"/>
    <property type="molecule type" value="Genomic_DNA"/>
</dbReference>
<dbReference type="Proteomes" id="UP000708347">
    <property type="component" value="Unassembled WGS sequence"/>
</dbReference>
<dbReference type="InterPro" id="IPR006015">
    <property type="entry name" value="Universal_stress_UspA"/>
</dbReference>
<evidence type="ECO:0000313" key="3">
    <source>
        <dbReference type="EMBL" id="NTY63902.1"/>
    </source>
</evidence>
<evidence type="ECO:0000313" key="4">
    <source>
        <dbReference type="Proteomes" id="UP000708347"/>
    </source>
</evidence>
<dbReference type="InterPro" id="IPR014729">
    <property type="entry name" value="Rossmann-like_a/b/a_fold"/>
</dbReference>
<organism evidence="3 4">
    <name type="scientific">Mycolicibacterium sphagni</name>
    <dbReference type="NCBI Taxonomy" id="1786"/>
    <lineage>
        <taxon>Bacteria</taxon>
        <taxon>Bacillati</taxon>
        <taxon>Actinomycetota</taxon>
        <taxon>Actinomycetes</taxon>
        <taxon>Mycobacteriales</taxon>
        <taxon>Mycobacteriaceae</taxon>
        <taxon>Mycolicibacterium</taxon>
    </lineage>
</organism>
<gene>
    <name evidence="3" type="ORF">FEG63_30740</name>
</gene>
<dbReference type="Gene3D" id="3.40.50.620">
    <property type="entry name" value="HUPs"/>
    <property type="match status" value="2"/>
</dbReference>
<dbReference type="Pfam" id="PF00582">
    <property type="entry name" value="Usp"/>
    <property type="match status" value="2"/>
</dbReference>
<dbReference type="RefSeq" id="WP_174401491.1">
    <property type="nucleotide sequence ID" value="NZ_VBSB01000036.1"/>
</dbReference>
<name>A0ABX2K854_9MYCO</name>
<comment type="similarity">
    <text evidence="1">Belongs to the universal stress protein A family.</text>
</comment>
<evidence type="ECO:0000256" key="1">
    <source>
        <dbReference type="ARBA" id="ARBA00008791"/>
    </source>
</evidence>
<comment type="caution">
    <text evidence="3">The sequence shown here is derived from an EMBL/GenBank/DDBJ whole genome shotgun (WGS) entry which is preliminary data.</text>
</comment>
<feature type="domain" description="UspA" evidence="2">
    <location>
        <begin position="13"/>
        <end position="143"/>
    </location>
</feature>
<protein>
    <submittedName>
        <fullName evidence="3">Universal stress protein</fullName>
    </submittedName>
</protein>
<dbReference type="PANTHER" id="PTHR46268">
    <property type="entry name" value="STRESS RESPONSE PROTEIN NHAX"/>
    <property type="match status" value="1"/>
</dbReference>
<evidence type="ECO:0000259" key="2">
    <source>
        <dbReference type="Pfam" id="PF00582"/>
    </source>
</evidence>
<dbReference type="PANTHER" id="PTHR46268:SF6">
    <property type="entry name" value="UNIVERSAL STRESS PROTEIN UP12"/>
    <property type="match status" value="1"/>
</dbReference>
<dbReference type="InterPro" id="IPR006016">
    <property type="entry name" value="UspA"/>
</dbReference>
<feature type="domain" description="UspA" evidence="2">
    <location>
        <begin position="157"/>
        <end position="297"/>
    </location>
</feature>
<accession>A0ABX2K854</accession>
<sequence>MTTAANQPASQSTVVVGIDGSDTALGAARWAAEFATRHALPLTLLHAIPKLHWDFASADAPAELDGSTHADGVLVAAETAVRSTYPDVAIHTTAVKGSVATTLVDASDDARLLVVGAAAADHRALGSHAVRIAHRALCPVVIWRQPVAKRTGKPLPVVVGVDESEQSTRALAEAFDIAGTLHAPLTVVHMWEIGAAVGMGDLGGEGPMDWQLLDVLQTQQRQRMDELVEPFASKYRNAHVSKVFQDISPAKGLTDLSREAQLVVVGSHGRGKLADSLFGSVSQNLIHHAECPVLVVR</sequence>
<reference evidence="3 4" key="1">
    <citation type="submission" date="2019-05" db="EMBL/GenBank/DDBJ databases">
        <title>Mycolicibacterium sphagni ENV482 genome assembly.</title>
        <authorList>
            <person name="Chen W."/>
            <person name="Faulkner N.W."/>
            <person name="Hyman M.R."/>
        </authorList>
    </citation>
    <scope>NUCLEOTIDE SEQUENCE [LARGE SCALE GENOMIC DNA]</scope>
    <source>
        <strain evidence="3 4">ENV482</strain>
    </source>
</reference>